<sequence>MSASPPTSSPSSSAAGVPRLSAAPSSSYSHGDCTACHSLDRSIPTAAPYSGSQPFLSERARIIQAAQVTAALKHEVLDLRGRLDVAQDLLEASGRHTASLHRSIHDRDLEVQRVRNEADGRLRDLQQALNTEVERRQQAEAAEQQVRADLARVAARSADADEVTPSAAASPSNVVPSQLEIALGDLDDRAGRYQGYLDPSSVTPGGRLLAASEAATDDDRTSDGRAGRALQRSNAERDRSRNQLRQAEATIDRLQTELAQSRTLVNKAAPRMDALRLDASKAREDAEAARREAAAASKKAQGGATALSDLAQRHKVAGKRLVELERKITRLTQHNTVLRRENVVVWSIVRLISQQLRIAQWLQVMIARANVAERERAEASIARDDLQAELDASRQSLLKEQASSADLRSKLAEREEHLGALRNLINLVPAPTPQPEVERCVASASSSSSLAALASTATSLVSSDPPARTSSQQLPSGSAKRSGDISSDPTSQSKRAKRAVATTEGAPAELSSSTAMARSPFTHAIPPESSEAARPADVTPWLWEKGELAVPADYRPWPQVSVEALCKASPWKIFLDNMPDPVSFDIGDPRFQPLLAIIRDVLARNDNRGALVFWEITHSIEISISKASAEFWEVKFTSDRKNRRSHFVKMLLPVFEEVARLCKAHVCDLDILLEPFFLPLIETCPWFPKGASGASGDLLHVLRTTDDAEPWRLFYWNARAKHPSMNEPIHTRLRGKFKATSSIA</sequence>
<feature type="region of interest" description="Disordered" evidence="1">
    <location>
        <begin position="459"/>
        <end position="514"/>
    </location>
</feature>
<dbReference type="RefSeq" id="XP_009530968.1">
    <property type="nucleotide sequence ID" value="XM_009532673.1"/>
</dbReference>
<feature type="compositionally biased region" description="Basic and acidic residues" evidence="1">
    <location>
        <begin position="217"/>
        <end position="226"/>
    </location>
</feature>
<evidence type="ECO:0000313" key="2">
    <source>
        <dbReference type="EMBL" id="EGZ13539.1"/>
    </source>
</evidence>
<gene>
    <name evidence="2" type="ORF">PHYSODRAFT_335290</name>
</gene>
<protein>
    <submittedName>
        <fullName evidence="2">Uncharacterized protein</fullName>
    </submittedName>
</protein>
<feature type="region of interest" description="Disordered" evidence="1">
    <location>
        <begin position="212"/>
        <end position="243"/>
    </location>
</feature>
<dbReference type="Proteomes" id="UP000002640">
    <property type="component" value="Unassembled WGS sequence"/>
</dbReference>
<keyword evidence="3" id="KW-1185">Reference proteome</keyword>
<dbReference type="EMBL" id="JH159156">
    <property type="protein sequence ID" value="EGZ13539.1"/>
    <property type="molecule type" value="Genomic_DNA"/>
</dbReference>
<evidence type="ECO:0000256" key="1">
    <source>
        <dbReference type="SAM" id="MobiDB-lite"/>
    </source>
</evidence>
<dbReference type="KEGG" id="psoj:PHYSODRAFT_335290"/>
<feature type="compositionally biased region" description="Polar residues" evidence="1">
    <location>
        <begin position="484"/>
        <end position="493"/>
    </location>
</feature>
<feature type="compositionally biased region" description="Low complexity" evidence="1">
    <location>
        <begin position="1"/>
        <end position="15"/>
    </location>
</feature>
<name>G4ZUR5_PHYSP</name>
<accession>G4ZUR5</accession>
<dbReference type="GeneID" id="20646973"/>
<evidence type="ECO:0000313" key="3">
    <source>
        <dbReference type="Proteomes" id="UP000002640"/>
    </source>
</evidence>
<organism evidence="2 3">
    <name type="scientific">Phytophthora sojae (strain P6497)</name>
    <name type="common">Soybean stem and root rot agent</name>
    <name type="synonym">Phytophthora megasperma f. sp. glycines</name>
    <dbReference type="NCBI Taxonomy" id="1094619"/>
    <lineage>
        <taxon>Eukaryota</taxon>
        <taxon>Sar</taxon>
        <taxon>Stramenopiles</taxon>
        <taxon>Oomycota</taxon>
        <taxon>Peronosporomycetes</taxon>
        <taxon>Peronosporales</taxon>
        <taxon>Peronosporaceae</taxon>
        <taxon>Phytophthora</taxon>
    </lineage>
</organism>
<proteinExistence type="predicted"/>
<feature type="region of interest" description="Disordered" evidence="1">
    <location>
        <begin position="1"/>
        <end position="27"/>
    </location>
</feature>
<reference evidence="2 3" key="1">
    <citation type="journal article" date="2006" name="Science">
        <title>Phytophthora genome sequences uncover evolutionary origins and mechanisms of pathogenesis.</title>
        <authorList>
            <person name="Tyler B.M."/>
            <person name="Tripathy S."/>
            <person name="Zhang X."/>
            <person name="Dehal P."/>
            <person name="Jiang R.H."/>
            <person name="Aerts A."/>
            <person name="Arredondo F.D."/>
            <person name="Baxter L."/>
            <person name="Bensasson D."/>
            <person name="Beynon J.L."/>
            <person name="Chapman J."/>
            <person name="Damasceno C.M."/>
            <person name="Dorrance A.E."/>
            <person name="Dou D."/>
            <person name="Dickerman A.W."/>
            <person name="Dubchak I.L."/>
            <person name="Garbelotto M."/>
            <person name="Gijzen M."/>
            <person name="Gordon S.G."/>
            <person name="Govers F."/>
            <person name="Grunwald N.J."/>
            <person name="Huang W."/>
            <person name="Ivors K.L."/>
            <person name="Jones R.W."/>
            <person name="Kamoun S."/>
            <person name="Krampis K."/>
            <person name="Lamour K.H."/>
            <person name="Lee M.K."/>
            <person name="McDonald W.H."/>
            <person name="Medina M."/>
            <person name="Meijer H.J."/>
            <person name="Nordberg E.K."/>
            <person name="Maclean D.J."/>
            <person name="Ospina-Giraldo M.D."/>
            <person name="Morris P.F."/>
            <person name="Phuntumart V."/>
            <person name="Putnam N.H."/>
            <person name="Rash S."/>
            <person name="Rose J.K."/>
            <person name="Sakihama Y."/>
            <person name="Salamov A.A."/>
            <person name="Savidor A."/>
            <person name="Scheuring C.F."/>
            <person name="Smith B.M."/>
            <person name="Sobral B.W."/>
            <person name="Terry A."/>
            <person name="Torto-Alalibo T.A."/>
            <person name="Win J."/>
            <person name="Xu Z."/>
            <person name="Zhang H."/>
            <person name="Grigoriev I.V."/>
            <person name="Rokhsar D.S."/>
            <person name="Boore J.L."/>
        </authorList>
    </citation>
    <scope>NUCLEOTIDE SEQUENCE [LARGE SCALE GENOMIC DNA]</scope>
    <source>
        <strain evidence="2 3">P6497</strain>
    </source>
</reference>
<dbReference type="InParanoid" id="G4ZUR5"/>
<dbReference type="AlphaFoldDB" id="G4ZUR5"/>